<dbReference type="AlphaFoldDB" id="A0A1Y1VMD2"/>
<organism evidence="2 3">
    <name type="scientific">Piromyces finnis</name>
    <dbReference type="NCBI Taxonomy" id="1754191"/>
    <lineage>
        <taxon>Eukaryota</taxon>
        <taxon>Fungi</taxon>
        <taxon>Fungi incertae sedis</taxon>
        <taxon>Chytridiomycota</taxon>
        <taxon>Chytridiomycota incertae sedis</taxon>
        <taxon>Neocallimastigomycetes</taxon>
        <taxon>Neocallimastigales</taxon>
        <taxon>Neocallimastigaceae</taxon>
        <taxon>Piromyces</taxon>
    </lineage>
</organism>
<reference evidence="2 3" key="2">
    <citation type="submission" date="2016-08" db="EMBL/GenBank/DDBJ databases">
        <title>Pervasive Adenine N6-methylation of Active Genes in Fungi.</title>
        <authorList>
            <consortium name="DOE Joint Genome Institute"/>
            <person name="Mondo S.J."/>
            <person name="Dannebaum R.O."/>
            <person name="Kuo R.C."/>
            <person name="Labutti K."/>
            <person name="Haridas S."/>
            <person name="Kuo A."/>
            <person name="Salamov A."/>
            <person name="Ahrendt S.R."/>
            <person name="Lipzen A."/>
            <person name="Sullivan W."/>
            <person name="Andreopoulos W.B."/>
            <person name="Clum A."/>
            <person name="Lindquist E."/>
            <person name="Daum C."/>
            <person name="Ramamoorthy G.K."/>
            <person name="Gryganskyi A."/>
            <person name="Culley D."/>
            <person name="Magnuson J.K."/>
            <person name="James T.Y."/>
            <person name="O'Malley M.A."/>
            <person name="Stajich J.E."/>
            <person name="Spatafora J.W."/>
            <person name="Visel A."/>
            <person name="Grigoriev I.V."/>
        </authorList>
    </citation>
    <scope>NUCLEOTIDE SEQUENCE [LARGE SCALE GENOMIC DNA]</scope>
    <source>
        <strain evidence="3">finn</strain>
    </source>
</reference>
<evidence type="ECO:0000313" key="3">
    <source>
        <dbReference type="Proteomes" id="UP000193719"/>
    </source>
</evidence>
<proteinExistence type="predicted"/>
<name>A0A1Y1VMD2_9FUNG</name>
<dbReference type="Proteomes" id="UP000193719">
    <property type="component" value="Unassembled WGS sequence"/>
</dbReference>
<keyword evidence="1" id="KW-0812">Transmembrane</keyword>
<sequence>MAGILSNYFRRFVIPNSIESELKIILRIIRIILIIFTFILFSWGINVVVYDIIIMYKTLFSSAPVNYDSNNIDTNPVVEKPLINSKKVSLSIKNLSSFDILKFIIVSTITFILPRLLWEFYYKNFDPQNPPFKKLLTFLSGKSEQVQHENQTQPKLYSSDEIKNGEAKPVFHIKKNSEIIMDKERLRKPSKIDSSKVDSPHSGFGGNQINSNDEIMILSKVDDESINEGTITTKGKEIDVSRNIEENNSINIKTLMSTITNNLIPLQETNTPNSIDYVLSKYRDIINDCEEMINNFIYSDALSKSELYSFLQPLKNSINKTENFFLTKRNITAIVVGRKTQGKSKLINAVFREDCELIDEKIGDNITKQIFKIANGKTLEIYELSPLDNNKVSVMGNNYILEAANQIISYAIIPDLIIYVCKANSVSNIIYDDINTLHDLKECIQSCSLLMINVPIIPVITHVDEVYPADIISPEDYDEEKIENIQEISKIVMKNMKEEIELKTLDIFPVSSKYYYKPNTNQVNPRRDYRYNNDLLLKYIEEQIQYLQPSSLTNHYHFANKLVMTLSVINKKLSNATFNKSSTASLSGSNENNSSLIESKSNATNKAVAKVSKYYKKFNLDKYVIIFYMVIIIALECSQFKQYTKNNQNNQSSGISKNSLYKILLSNINASINASSINKMTNLNNNEKEFIDSFLEFWKIIGFKEIGKMSLFQFSEAMLNKKFPMLGDLCNNSINLVLKIVTGESFDYDDITLKIGFSAIQWFVLGKQQKKELIKLMMTKAS</sequence>
<dbReference type="SUPFAM" id="SSF52540">
    <property type="entry name" value="P-loop containing nucleoside triphosphate hydrolases"/>
    <property type="match status" value="1"/>
</dbReference>
<accession>A0A1Y1VMD2</accession>
<keyword evidence="3" id="KW-1185">Reference proteome</keyword>
<protein>
    <recommendedName>
        <fullName evidence="4">G domain-containing protein</fullName>
    </recommendedName>
</protein>
<reference evidence="2 3" key="1">
    <citation type="submission" date="2016-08" db="EMBL/GenBank/DDBJ databases">
        <title>Genomes of anaerobic fungi encode conserved fungal cellulosomes for biomass hydrolysis.</title>
        <authorList>
            <consortium name="DOE Joint Genome Institute"/>
            <person name="Haitjema C.H."/>
            <person name="Gilmore S.P."/>
            <person name="Henske J.K."/>
            <person name="Solomon K.V."/>
            <person name="De Groot R."/>
            <person name="Kuo A."/>
            <person name="Mondo S.J."/>
            <person name="Salamov A.A."/>
            <person name="Labutti K."/>
            <person name="Zhao Z."/>
            <person name="Chiniquy J."/>
            <person name="Barry K."/>
            <person name="Brewer H.M."/>
            <person name="Purvine S.O."/>
            <person name="Wright A.T."/>
            <person name="Boxma B."/>
            <person name="Van Alen T."/>
            <person name="Hackstein J.H."/>
            <person name="Baker S.E."/>
            <person name="Grigoriev I.V."/>
            <person name="O'Malley M.A."/>
        </authorList>
    </citation>
    <scope>NUCLEOTIDE SEQUENCE [LARGE SCALE GENOMIC DNA]</scope>
    <source>
        <strain evidence="3">finn</strain>
    </source>
</reference>
<evidence type="ECO:0008006" key="4">
    <source>
        <dbReference type="Google" id="ProtNLM"/>
    </source>
</evidence>
<evidence type="ECO:0000256" key="1">
    <source>
        <dbReference type="SAM" id="Phobius"/>
    </source>
</evidence>
<feature type="transmembrane region" description="Helical" evidence="1">
    <location>
        <begin position="31"/>
        <end position="56"/>
    </location>
</feature>
<keyword evidence="1" id="KW-0472">Membrane</keyword>
<dbReference type="OrthoDB" id="2137093at2759"/>
<dbReference type="CDD" id="cd00882">
    <property type="entry name" value="Ras_like_GTPase"/>
    <property type="match status" value="1"/>
</dbReference>
<gene>
    <name evidence="2" type="ORF">BCR36DRAFT_342421</name>
</gene>
<dbReference type="EMBL" id="MCFH01000002">
    <property type="protein sequence ID" value="ORX60086.1"/>
    <property type="molecule type" value="Genomic_DNA"/>
</dbReference>
<comment type="caution">
    <text evidence="2">The sequence shown here is derived from an EMBL/GenBank/DDBJ whole genome shotgun (WGS) entry which is preliminary data.</text>
</comment>
<keyword evidence="1" id="KW-1133">Transmembrane helix</keyword>
<dbReference type="Gene3D" id="3.40.50.300">
    <property type="entry name" value="P-loop containing nucleotide triphosphate hydrolases"/>
    <property type="match status" value="1"/>
</dbReference>
<dbReference type="InterPro" id="IPR027417">
    <property type="entry name" value="P-loop_NTPase"/>
</dbReference>
<evidence type="ECO:0000313" key="2">
    <source>
        <dbReference type="EMBL" id="ORX60086.1"/>
    </source>
</evidence>